<protein>
    <submittedName>
        <fullName evidence="2">Bacteriocin biosynthesis cyclodehydratase domain-containing protein</fullName>
    </submittedName>
</protein>
<dbReference type="Proteomes" id="UP000239485">
    <property type="component" value="Unassembled WGS sequence"/>
</dbReference>
<dbReference type="Pfam" id="PF00899">
    <property type="entry name" value="ThiF"/>
    <property type="match status" value="1"/>
</dbReference>
<dbReference type="GO" id="GO:0008641">
    <property type="term" value="F:ubiquitin-like modifier activating enzyme activity"/>
    <property type="evidence" value="ECO:0007669"/>
    <property type="project" value="InterPro"/>
</dbReference>
<dbReference type="InterPro" id="IPR035985">
    <property type="entry name" value="Ubiquitin-activating_enz"/>
</dbReference>
<reference evidence="2 3" key="1">
    <citation type="submission" date="2018-02" db="EMBL/GenBank/DDBJ databases">
        <title>Genomic Encyclopedia of Archaeal and Bacterial Type Strains, Phase II (KMG-II): from individual species to whole genera.</title>
        <authorList>
            <person name="Goeker M."/>
        </authorList>
    </citation>
    <scope>NUCLEOTIDE SEQUENCE [LARGE SCALE GENOMIC DNA]</scope>
    <source>
        <strain evidence="2 3">DSM 22857</strain>
    </source>
</reference>
<dbReference type="OrthoDB" id="4426339at2"/>
<dbReference type="InterPro" id="IPR000594">
    <property type="entry name" value="ThiF_NAD_FAD-bd"/>
</dbReference>
<comment type="caution">
    <text evidence="2">The sequence shown here is derived from an EMBL/GenBank/DDBJ whole genome shotgun (WGS) entry which is preliminary data.</text>
</comment>
<gene>
    <name evidence="2" type="ORF">CLV92_101451</name>
</gene>
<name>A0A2S6IWZ0_9ACTN</name>
<feature type="domain" description="THIF-type NAD/FAD binding fold" evidence="1">
    <location>
        <begin position="131"/>
        <end position="351"/>
    </location>
</feature>
<organism evidence="2 3">
    <name type="scientific">Kineococcus xinjiangensis</name>
    <dbReference type="NCBI Taxonomy" id="512762"/>
    <lineage>
        <taxon>Bacteria</taxon>
        <taxon>Bacillati</taxon>
        <taxon>Actinomycetota</taxon>
        <taxon>Actinomycetes</taxon>
        <taxon>Kineosporiales</taxon>
        <taxon>Kineosporiaceae</taxon>
        <taxon>Kineococcus</taxon>
    </lineage>
</organism>
<proteinExistence type="predicted"/>
<dbReference type="AlphaFoldDB" id="A0A2S6IWZ0"/>
<evidence type="ECO:0000313" key="3">
    <source>
        <dbReference type="Proteomes" id="UP000239485"/>
    </source>
</evidence>
<dbReference type="Gene3D" id="3.40.50.720">
    <property type="entry name" value="NAD(P)-binding Rossmann-like Domain"/>
    <property type="match status" value="1"/>
</dbReference>
<dbReference type="SUPFAM" id="SSF69572">
    <property type="entry name" value="Activating enzymes of the ubiquitin-like proteins"/>
    <property type="match status" value="1"/>
</dbReference>
<keyword evidence="3" id="KW-1185">Reference proteome</keyword>
<accession>A0A2S6IWZ0</accession>
<evidence type="ECO:0000259" key="1">
    <source>
        <dbReference type="Pfam" id="PF00899"/>
    </source>
</evidence>
<dbReference type="EMBL" id="PTJD01000001">
    <property type="protein sequence ID" value="PPK98750.1"/>
    <property type="molecule type" value="Genomic_DNA"/>
</dbReference>
<sequence length="361" mass="36388">MRSAPPPATPPLARLRGGLAVLWRPDGSVQLGTSPRSSLLLRGLTPPQRACLATLAGAPGPGAPTPAAGQGTLPGPGSGASLLALLRESGALDSEGTAGAGHHPSPQRWVADGRAWAAAHPAGPRPAERLARRRAHRVTVLGGGRTGTGIATTLAAAGIGGVEVVDRTRAQALDVAPVAAAAPDLGGSRSLAAHRAVVRAAEGFAPPPTATHDRGQPDVVVLVQRGAADASAADGLVAEGIPHLSVVVRDSDVLVGPFVVPGTTPCLRCLDLHRTDLDPGWPHVVTQLPAAPPQRCPAEETATATAVAGLASLQVLAHVDGAPVSSQGATLELLVPETVVRRRPWSVHPQCGCTELPVPGT</sequence>
<evidence type="ECO:0000313" key="2">
    <source>
        <dbReference type="EMBL" id="PPK98750.1"/>
    </source>
</evidence>
<dbReference type="RefSeq" id="WP_146099378.1">
    <property type="nucleotide sequence ID" value="NZ_PTJD01000001.1"/>
</dbReference>